<keyword evidence="3" id="KW-0547">Nucleotide-binding</keyword>
<evidence type="ECO:0000256" key="3">
    <source>
        <dbReference type="ARBA" id="ARBA00022741"/>
    </source>
</evidence>
<evidence type="ECO:0000313" key="9">
    <source>
        <dbReference type="Proteomes" id="UP001206639"/>
    </source>
</evidence>
<feature type="domain" description="Aminoglycoside phosphotransferase" evidence="7">
    <location>
        <begin position="135"/>
        <end position="218"/>
    </location>
</feature>
<dbReference type="EMBL" id="JAODWD010000006">
    <property type="protein sequence ID" value="MCT7661569.1"/>
    <property type="molecule type" value="Genomic_DNA"/>
</dbReference>
<accession>A0ABT2MJ68</accession>
<reference evidence="9" key="1">
    <citation type="submission" date="2023-07" db="EMBL/GenBank/DDBJ databases">
        <authorList>
            <person name="Deng Y."/>
            <person name="Zhang Y.-Q."/>
        </authorList>
    </citation>
    <scope>NUCLEOTIDE SEQUENCE [LARGE SCALE GENOMIC DNA]</scope>
    <source>
        <strain evidence="9">CPCC 205710</strain>
    </source>
</reference>
<keyword evidence="5" id="KW-0067">ATP-binding</keyword>
<dbReference type="RefSeq" id="WP_260995620.1">
    <property type="nucleotide sequence ID" value="NZ_JAODWD010000006.1"/>
</dbReference>
<comment type="similarity">
    <text evidence="1">Belongs to the aminoglycoside phosphotransferase family.</text>
</comment>
<dbReference type="InterPro" id="IPR011009">
    <property type="entry name" value="Kinase-like_dom_sf"/>
</dbReference>
<dbReference type="Proteomes" id="UP001206639">
    <property type="component" value="Unassembled WGS sequence"/>
</dbReference>
<evidence type="ECO:0000256" key="4">
    <source>
        <dbReference type="ARBA" id="ARBA00022777"/>
    </source>
</evidence>
<dbReference type="Gene3D" id="3.90.1200.10">
    <property type="match status" value="1"/>
</dbReference>
<evidence type="ECO:0000256" key="5">
    <source>
        <dbReference type="ARBA" id="ARBA00022840"/>
    </source>
</evidence>
<dbReference type="Gene3D" id="3.30.200.20">
    <property type="entry name" value="Phosphorylase Kinase, domain 1"/>
    <property type="match status" value="1"/>
</dbReference>
<comment type="caution">
    <text evidence="8">The sequence shown here is derived from an EMBL/GenBank/DDBJ whole genome shotgun (WGS) entry which is preliminary data.</text>
</comment>
<organism evidence="8 9">
    <name type="scientific">Mycobacterium deserti</name>
    <dbReference type="NCBI Taxonomy" id="2978347"/>
    <lineage>
        <taxon>Bacteria</taxon>
        <taxon>Bacillati</taxon>
        <taxon>Actinomycetota</taxon>
        <taxon>Actinomycetes</taxon>
        <taxon>Mycobacteriales</taxon>
        <taxon>Mycobacteriaceae</taxon>
        <taxon>Mycobacterium</taxon>
    </lineage>
</organism>
<dbReference type="InterPro" id="IPR002575">
    <property type="entry name" value="Aminoglycoside_PTrfase"/>
</dbReference>
<evidence type="ECO:0000256" key="2">
    <source>
        <dbReference type="ARBA" id="ARBA00022679"/>
    </source>
</evidence>
<gene>
    <name evidence="8" type="ORF">N4S67_24490</name>
</gene>
<evidence type="ECO:0000256" key="6">
    <source>
        <dbReference type="ARBA" id="ARBA00023251"/>
    </source>
</evidence>
<sequence>MTFPTEPVPIPDVVIEIAAGRPVVAVWVNELGGVTFSVDGGREYVKVYPAVSAHLLAAEVPRLRWATRFTPVPAVLAHGPGWLHTARLEGRSAVDPRWADDPRTAARAIGTGLRHLHEALPVDQCPFGTPSWVPVDAPQADRLVVCHGDACAPNTLMTDDGMFSGHVDVGDLGVADRWADLAIATLSLDWNFPSEGPGGFQELLLEAYGVAADTERIAYYRRAWDEEDPLTG</sequence>
<dbReference type="CDD" id="cd05150">
    <property type="entry name" value="APH"/>
    <property type="match status" value="1"/>
</dbReference>
<keyword evidence="2" id="KW-0808">Transferase</keyword>
<evidence type="ECO:0000256" key="1">
    <source>
        <dbReference type="ARBA" id="ARBA00006219"/>
    </source>
</evidence>
<keyword evidence="4" id="KW-0418">Kinase</keyword>
<dbReference type="PIRSF" id="PIRSF000706">
    <property type="entry name" value="Kanamycin_kin"/>
    <property type="match status" value="1"/>
</dbReference>
<dbReference type="SUPFAM" id="SSF56112">
    <property type="entry name" value="Protein kinase-like (PK-like)"/>
    <property type="match status" value="1"/>
</dbReference>
<evidence type="ECO:0000259" key="7">
    <source>
        <dbReference type="Pfam" id="PF01636"/>
    </source>
</evidence>
<protein>
    <submittedName>
        <fullName evidence="8">Aminoglycoside 3'-phosphotransferase</fullName>
    </submittedName>
</protein>
<name>A0ABT2MJ68_9MYCO</name>
<proteinExistence type="inferred from homology"/>
<dbReference type="Pfam" id="PF01636">
    <property type="entry name" value="APH"/>
    <property type="match status" value="1"/>
</dbReference>
<dbReference type="InterPro" id="IPR024165">
    <property type="entry name" value="Kan/Strep_kinase"/>
</dbReference>
<keyword evidence="9" id="KW-1185">Reference proteome</keyword>
<keyword evidence="6" id="KW-0046">Antibiotic resistance</keyword>
<evidence type="ECO:0000313" key="8">
    <source>
        <dbReference type="EMBL" id="MCT7661569.1"/>
    </source>
</evidence>